<dbReference type="KEGG" id="jag:GJA_1278"/>
<protein>
    <submittedName>
        <fullName evidence="1">Uncharacterized protein</fullName>
    </submittedName>
</protein>
<name>W0V262_9BURK</name>
<proteinExistence type="predicted"/>
<dbReference type="EMBL" id="HG322949">
    <property type="protein sequence ID" value="CDG81931.1"/>
    <property type="molecule type" value="Genomic_DNA"/>
</dbReference>
<dbReference type="PATRIC" id="fig|1349767.4.peg.2996"/>
<evidence type="ECO:0000313" key="1">
    <source>
        <dbReference type="EMBL" id="CDG81931.1"/>
    </source>
</evidence>
<gene>
    <name evidence="1" type="ORF">GJA_1278</name>
</gene>
<dbReference type="Proteomes" id="UP000027604">
    <property type="component" value="Chromosome I"/>
</dbReference>
<dbReference type="AlphaFoldDB" id="W0V262"/>
<keyword evidence="2" id="KW-1185">Reference proteome</keyword>
<sequence length="37" mass="4459">MNADLTFCIFFQYFSKFNVNVDVQLCLFSPHDAWYFS</sequence>
<accession>W0V262</accession>
<organism evidence="1 2">
    <name type="scientific">Janthinobacterium agaricidamnosum NBRC 102515 = DSM 9628</name>
    <dbReference type="NCBI Taxonomy" id="1349767"/>
    <lineage>
        <taxon>Bacteria</taxon>
        <taxon>Pseudomonadati</taxon>
        <taxon>Pseudomonadota</taxon>
        <taxon>Betaproteobacteria</taxon>
        <taxon>Burkholderiales</taxon>
        <taxon>Oxalobacteraceae</taxon>
        <taxon>Janthinobacterium</taxon>
    </lineage>
</organism>
<dbReference type="HOGENOM" id="CLU_3344586_0_0_4"/>
<reference evidence="1 2" key="1">
    <citation type="journal article" date="2015" name="Genome Announc.">
        <title>Genome Sequence of Mushroom Soft-Rot Pathogen Janthinobacterium agaricidamnosum.</title>
        <authorList>
            <person name="Graupner K."/>
            <person name="Lackner G."/>
            <person name="Hertweck C."/>
        </authorList>
    </citation>
    <scope>NUCLEOTIDE SEQUENCE [LARGE SCALE GENOMIC DNA]</scope>
    <source>
        <strain evidence="2">NBRC 102515 / DSM 9628</strain>
    </source>
</reference>
<evidence type="ECO:0000313" key="2">
    <source>
        <dbReference type="Proteomes" id="UP000027604"/>
    </source>
</evidence>